<accession>A0A8I0TQI0</accession>
<keyword evidence="3" id="KW-1185">Reference proteome</keyword>
<feature type="compositionally biased region" description="Polar residues" evidence="1">
    <location>
        <begin position="1"/>
        <end position="10"/>
    </location>
</feature>
<reference evidence="2 3" key="1">
    <citation type="submission" date="2020-10" db="EMBL/GenBank/DDBJ databases">
        <title>Sequencing the genomes of 1000 actinobacteria strains.</title>
        <authorList>
            <person name="Klenk H.-P."/>
        </authorList>
    </citation>
    <scope>NUCLEOTIDE SEQUENCE [LARGE SCALE GENOMIC DNA]</scope>
    <source>
        <strain evidence="2 3">DSM 41803</strain>
    </source>
</reference>
<gene>
    <name evidence="2" type="ORF">H4687_002773</name>
</gene>
<dbReference type="Proteomes" id="UP000629287">
    <property type="component" value="Unassembled WGS sequence"/>
</dbReference>
<feature type="region of interest" description="Disordered" evidence="1">
    <location>
        <begin position="1"/>
        <end position="23"/>
    </location>
</feature>
<evidence type="ECO:0000256" key="1">
    <source>
        <dbReference type="SAM" id="MobiDB-lite"/>
    </source>
</evidence>
<feature type="region of interest" description="Disordered" evidence="1">
    <location>
        <begin position="187"/>
        <end position="232"/>
    </location>
</feature>
<dbReference type="GeneID" id="86827364"/>
<comment type="caution">
    <text evidence="2">The sequence shown here is derived from an EMBL/GenBank/DDBJ whole genome shotgun (WGS) entry which is preliminary data.</text>
</comment>
<proteinExistence type="predicted"/>
<evidence type="ECO:0000313" key="3">
    <source>
        <dbReference type="Proteomes" id="UP000629287"/>
    </source>
</evidence>
<sequence>MPTSPDSSATPDCRPQDAGEPAAWRARVQALASAADGIRKASDQWDAVSDSYCDEDGWPVDETGYADGKVARDAAAWEHVETFLAHGPEVLASVRAAAQPADYVDGPISADLLRLQGIDSVLERAGEIRREWDQVIALMEGSMPGSRELYEQRAREIRNSEGWHYADELSYGGAALARAADHLTDRIGDDQSAHTGRVQAALARSASGQHGASAASPPASETPDPPAVRRSR</sequence>
<organism evidence="2 3">
    <name type="scientific">Streptomyces stelliscabiei</name>
    <dbReference type="NCBI Taxonomy" id="146820"/>
    <lineage>
        <taxon>Bacteria</taxon>
        <taxon>Bacillati</taxon>
        <taxon>Actinomycetota</taxon>
        <taxon>Actinomycetes</taxon>
        <taxon>Kitasatosporales</taxon>
        <taxon>Streptomycetaceae</taxon>
        <taxon>Streptomyces</taxon>
    </lineage>
</organism>
<dbReference type="OrthoDB" id="4133109at2"/>
<protein>
    <submittedName>
        <fullName evidence="2">Uncharacterized protein</fullName>
    </submittedName>
</protein>
<feature type="compositionally biased region" description="Low complexity" evidence="1">
    <location>
        <begin position="203"/>
        <end position="222"/>
    </location>
</feature>
<dbReference type="EMBL" id="JADBGF010000001">
    <property type="protein sequence ID" value="MBE1596644.1"/>
    <property type="molecule type" value="Genomic_DNA"/>
</dbReference>
<evidence type="ECO:0000313" key="2">
    <source>
        <dbReference type="EMBL" id="MBE1596644.1"/>
    </source>
</evidence>
<dbReference type="AlphaFoldDB" id="A0A8I0TQI0"/>
<dbReference type="RefSeq" id="WP_046913945.1">
    <property type="nucleotide sequence ID" value="NZ_JADBGF010000001.1"/>
</dbReference>
<name>A0A8I0TQI0_9ACTN</name>